<evidence type="ECO:0008006" key="4">
    <source>
        <dbReference type="Google" id="ProtNLM"/>
    </source>
</evidence>
<organism evidence="2 3">
    <name type="scientific">Citrullus colocynthis</name>
    <name type="common">colocynth</name>
    <dbReference type="NCBI Taxonomy" id="252529"/>
    <lineage>
        <taxon>Eukaryota</taxon>
        <taxon>Viridiplantae</taxon>
        <taxon>Streptophyta</taxon>
        <taxon>Embryophyta</taxon>
        <taxon>Tracheophyta</taxon>
        <taxon>Spermatophyta</taxon>
        <taxon>Magnoliopsida</taxon>
        <taxon>eudicotyledons</taxon>
        <taxon>Gunneridae</taxon>
        <taxon>Pentapetalae</taxon>
        <taxon>rosids</taxon>
        <taxon>fabids</taxon>
        <taxon>Cucurbitales</taxon>
        <taxon>Cucurbitaceae</taxon>
        <taxon>Benincaseae</taxon>
        <taxon>Citrullus</taxon>
    </lineage>
</organism>
<reference evidence="2 3" key="1">
    <citation type="submission" date="2024-03" db="EMBL/GenBank/DDBJ databases">
        <authorList>
            <person name="Gkanogiannis A."/>
            <person name="Becerra Lopez-Lavalle L."/>
        </authorList>
    </citation>
    <scope>NUCLEOTIDE SEQUENCE [LARGE SCALE GENOMIC DNA]</scope>
</reference>
<keyword evidence="3" id="KW-1185">Reference proteome</keyword>
<gene>
    <name evidence="2" type="ORF">CITCOLO1_LOCUS6053</name>
</gene>
<proteinExistence type="predicted"/>
<name>A0ABP0Y3Y4_9ROSI</name>
<dbReference type="PANTHER" id="PTHR34207">
    <property type="entry name" value="PROTEIN BIC1"/>
    <property type="match status" value="1"/>
</dbReference>
<evidence type="ECO:0000256" key="1">
    <source>
        <dbReference type="SAM" id="MobiDB-lite"/>
    </source>
</evidence>
<dbReference type="PANTHER" id="PTHR34207:SF17">
    <property type="entry name" value="PROTEIN BIC2"/>
    <property type="match status" value="1"/>
</dbReference>
<accession>A0ABP0Y3Y4</accession>
<protein>
    <recommendedName>
        <fullName evidence="4">Protein BIC1</fullName>
    </recommendedName>
</protein>
<evidence type="ECO:0000313" key="2">
    <source>
        <dbReference type="EMBL" id="CAK9314306.1"/>
    </source>
</evidence>
<feature type="region of interest" description="Disordered" evidence="1">
    <location>
        <begin position="1"/>
        <end position="36"/>
    </location>
</feature>
<dbReference type="CDD" id="cd22645">
    <property type="entry name" value="BIC1_CID"/>
    <property type="match status" value="1"/>
</dbReference>
<dbReference type="InterPro" id="IPR040374">
    <property type="entry name" value="BIC"/>
</dbReference>
<dbReference type="EMBL" id="OZ021736">
    <property type="protein sequence ID" value="CAK9314306.1"/>
    <property type="molecule type" value="Genomic_DNA"/>
</dbReference>
<sequence>MIPPNCSDSDDCLSAGENGTAPAASPAGGSAGDSSGGVGVEKLKGCCGVRERLKRHREEVAGKVTVPEKWGKEELLKDWIDYSAFDRILAAGRIASARASLAAEGQRASCRSRRRVESRPEPTAVAKLHNLGLSLALLAGSPLFGLPLYIYSQFSRRKTLASRLLPSL</sequence>
<dbReference type="Proteomes" id="UP001642487">
    <property type="component" value="Chromosome 2"/>
</dbReference>
<evidence type="ECO:0000313" key="3">
    <source>
        <dbReference type="Proteomes" id="UP001642487"/>
    </source>
</evidence>